<gene>
    <name evidence="2" type="ORF">Q2V64_24940</name>
</gene>
<dbReference type="RefSeq" id="WP_105288493.1">
    <property type="nucleotide sequence ID" value="NZ_CP043414.1"/>
</dbReference>
<dbReference type="Proteomes" id="UP001174465">
    <property type="component" value="Unassembled WGS sequence"/>
</dbReference>
<evidence type="ECO:0000313" key="2">
    <source>
        <dbReference type="EMBL" id="MDO2732926.1"/>
    </source>
</evidence>
<protein>
    <recommendedName>
        <fullName evidence="4">AAA family ATPase</fullName>
    </recommendedName>
</protein>
<dbReference type="AlphaFoldDB" id="A0AAW7VJB8"/>
<dbReference type="SUPFAM" id="SSF52540">
    <property type="entry name" value="P-loop containing nucleoside triphosphate hydrolases"/>
    <property type="match status" value="1"/>
</dbReference>
<feature type="coiled-coil region" evidence="1">
    <location>
        <begin position="312"/>
        <end position="339"/>
    </location>
</feature>
<accession>A0AAW7VJB8</accession>
<evidence type="ECO:0000313" key="3">
    <source>
        <dbReference type="Proteomes" id="UP001174465"/>
    </source>
</evidence>
<dbReference type="Gene3D" id="3.40.50.300">
    <property type="entry name" value="P-loop containing nucleotide triphosphate hydrolases"/>
    <property type="match status" value="1"/>
</dbReference>
<sequence length="583" mass="68397">MSKLILKSILAYSMNNKGFFCTDFGDSVNIIHGRNTSGKSTLMQSILYTMGVNDSKENLHDILTERVLFRLECEIIKVKSSHTVVFVRFDDTLVVRIDDRVPLRFDGINGNNSYEYARYKKLFNHLFDFNLTLQNQTKFTDAPIEAAFLPFYISQSVGWVYLRESIGDYRFYKDFKYDYLDYYAGIKDRTDRLQKYMLQKEKQQIEYEREQLIQYKTKDSSLKISEILESRFKGEAIDYLKKYNILAENLITEEANYEKLCNKLSMLRGRQKVLLQTIRNLKLQKPSVDTCPVCEQTLPGDLRQLYIYTQDINDALREKERITEEIKNVSSSLNSVERKIKHDSEKIKLEYEVLKESRIENIDFDHWVNHRANITILNDIKIKEANYVEKISNLNTQIDNLLTDSQINSLRNNIDKEFLTIFSEKAKALKIIIPNNPRYQNLYSITSFPFQGVELHKIIMAYHFSFIKLINKRKTIHKFPFLLDAIFKEDIDIGNRDLIFKFLGNESGNNEQMLFTVAEYKKNEINDNPLFDINEINKKYFAGKAKQICIGNAKSVRSFLLNKEINNSEKILLDDAFSLLQTS</sequence>
<name>A0AAW7VJB8_ECOLX</name>
<proteinExistence type="predicted"/>
<organism evidence="2 3">
    <name type="scientific">Escherichia coli</name>
    <dbReference type="NCBI Taxonomy" id="562"/>
    <lineage>
        <taxon>Bacteria</taxon>
        <taxon>Pseudomonadati</taxon>
        <taxon>Pseudomonadota</taxon>
        <taxon>Gammaproteobacteria</taxon>
        <taxon>Enterobacterales</taxon>
        <taxon>Enterobacteriaceae</taxon>
        <taxon>Escherichia</taxon>
    </lineage>
</organism>
<keyword evidence="1" id="KW-0175">Coiled coil</keyword>
<reference evidence="2" key="1">
    <citation type="submission" date="2023-07" db="EMBL/GenBank/DDBJ databases">
        <title>High risk of intestinal colonization with ESBL-producing Escherichia coli among soldiers of military contingents in specific geographic regions.</title>
        <authorList>
            <person name="Literacka E."/>
        </authorList>
    </citation>
    <scope>NUCLEOTIDE SEQUENCE</scope>
    <source>
        <strain evidence="2">33</strain>
    </source>
</reference>
<evidence type="ECO:0000256" key="1">
    <source>
        <dbReference type="SAM" id="Coils"/>
    </source>
</evidence>
<dbReference type="InterPro" id="IPR027417">
    <property type="entry name" value="P-loop_NTPase"/>
</dbReference>
<evidence type="ECO:0008006" key="4">
    <source>
        <dbReference type="Google" id="ProtNLM"/>
    </source>
</evidence>
<comment type="caution">
    <text evidence="2">The sequence shown here is derived from an EMBL/GenBank/DDBJ whole genome shotgun (WGS) entry which is preliminary data.</text>
</comment>
<dbReference type="EMBL" id="JAUKZB010000030">
    <property type="protein sequence ID" value="MDO2732926.1"/>
    <property type="molecule type" value="Genomic_DNA"/>
</dbReference>